<dbReference type="Proteomes" id="UP000748752">
    <property type="component" value="Unassembled WGS sequence"/>
</dbReference>
<keyword evidence="1" id="KW-0255">Endonuclease</keyword>
<dbReference type="EMBL" id="NRRV01000013">
    <property type="protein sequence ID" value="MBK1630564.1"/>
    <property type="molecule type" value="Genomic_DNA"/>
</dbReference>
<comment type="caution">
    <text evidence="2">The sequence shown here is derived from an EMBL/GenBank/DDBJ whole genome shotgun (WGS) entry which is preliminary data.</text>
</comment>
<dbReference type="Pfam" id="PF02452">
    <property type="entry name" value="PemK_toxin"/>
    <property type="match status" value="1"/>
</dbReference>
<protein>
    <recommendedName>
        <fullName evidence="1">mRNA interferase</fullName>
        <ecNumber evidence="1">3.1.-.-</ecNumber>
    </recommendedName>
</protein>
<dbReference type="Gene3D" id="2.30.30.110">
    <property type="match status" value="1"/>
</dbReference>
<organism evidence="2 3">
    <name type="scientific">Thiohalocapsa halophila</name>
    <dbReference type="NCBI Taxonomy" id="69359"/>
    <lineage>
        <taxon>Bacteria</taxon>
        <taxon>Pseudomonadati</taxon>
        <taxon>Pseudomonadota</taxon>
        <taxon>Gammaproteobacteria</taxon>
        <taxon>Chromatiales</taxon>
        <taxon>Chromatiaceae</taxon>
        <taxon>Thiohalocapsa</taxon>
    </lineage>
</organism>
<sequence>MQQGQVWWTDLADPVGSEPGYRRPVVVVQCDAFNASLIRTVVCVALTSNLKWADAPGNVILATEETGLTKDSVANVSQIMTLDRDSLDECVGRLARARLDAILRGIDMVLGRGFVR</sequence>
<dbReference type="PIRSF" id="PIRSF033490">
    <property type="entry name" value="MazF"/>
    <property type="match status" value="1"/>
</dbReference>
<dbReference type="PANTHER" id="PTHR33988:SF2">
    <property type="entry name" value="ENDORIBONUCLEASE MAZF"/>
    <property type="match status" value="1"/>
</dbReference>
<keyword evidence="3" id="KW-1185">Reference proteome</keyword>
<keyword evidence="1" id="KW-0540">Nuclease</keyword>
<evidence type="ECO:0000313" key="3">
    <source>
        <dbReference type="Proteomes" id="UP000748752"/>
    </source>
</evidence>
<dbReference type="EC" id="3.1.-.-" evidence="1"/>
<dbReference type="InterPro" id="IPR003477">
    <property type="entry name" value="PemK-like"/>
</dbReference>
<name>A0ABS1CGE9_9GAMM</name>
<proteinExistence type="inferred from homology"/>
<dbReference type="SUPFAM" id="SSF50118">
    <property type="entry name" value="Cell growth inhibitor/plasmid maintenance toxic component"/>
    <property type="match status" value="1"/>
</dbReference>
<keyword evidence="1" id="KW-0378">Hydrolase</keyword>
<evidence type="ECO:0000313" key="2">
    <source>
        <dbReference type="EMBL" id="MBK1630564.1"/>
    </source>
</evidence>
<evidence type="ECO:0000256" key="1">
    <source>
        <dbReference type="PIRNR" id="PIRNR033490"/>
    </source>
</evidence>
<comment type="similarity">
    <text evidence="1">Belongs to the PemK/MazF family.</text>
</comment>
<gene>
    <name evidence="2" type="ORF">CKO31_07355</name>
</gene>
<comment type="function">
    <text evidence="1">Toxic component of a type II toxin-antitoxin (TA) system.</text>
</comment>
<accession>A0ABS1CGE9</accession>
<dbReference type="PANTHER" id="PTHR33988">
    <property type="entry name" value="ENDORIBONUCLEASE MAZF-RELATED"/>
    <property type="match status" value="1"/>
</dbReference>
<reference evidence="2 3" key="1">
    <citation type="journal article" date="2020" name="Microorganisms">
        <title>Osmotic Adaptation and Compatible Solute Biosynthesis of Phototrophic Bacteria as Revealed from Genome Analyses.</title>
        <authorList>
            <person name="Imhoff J.F."/>
            <person name="Rahn T."/>
            <person name="Kunzel S."/>
            <person name="Keller A."/>
            <person name="Neulinger S.C."/>
        </authorList>
    </citation>
    <scope>NUCLEOTIDE SEQUENCE [LARGE SCALE GENOMIC DNA]</scope>
    <source>
        <strain evidence="2 3">DSM 6210</strain>
    </source>
</reference>
<dbReference type="InterPro" id="IPR011067">
    <property type="entry name" value="Plasmid_toxin/cell-grow_inhib"/>
</dbReference>